<dbReference type="GO" id="GO:0006869">
    <property type="term" value="P:lipid transport"/>
    <property type="evidence" value="ECO:0007669"/>
    <property type="project" value="UniProtKB-KW"/>
</dbReference>
<dbReference type="NCBIfam" id="NF008381">
    <property type="entry name" value="PRK11176.1"/>
    <property type="match status" value="1"/>
</dbReference>
<evidence type="ECO:0000256" key="4">
    <source>
        <dbReference type="ARBA" id="ARBA00022475"/>
    </source>
</evidence>
<comment type="caution">
    <text evidence="16">The sequence shown here is derived from an EMBL/GenBank/DDBJ whole genome shotgun (WGS) entry which is preliminary data.</text>
</comment>
<evidence type="ECO:0000313" key="17">
    <source>
        <dbReference type="Proteomes" id="UP000077278"/>
    </source>
</evidence>
<feature type="transmembrane region" description="Helical" evidence="13">
    <location>
        <begin position="280"/>
        <end position="299"/>
    </location>
</feature>
<dbReference type="EMBL" id="FKDD01000075">
    <property type="protein sequence ID" value="SAD67641.1"/>
    <property type="molecule type" value="Genomic_DNA"/>
</dbReference>
<dbReference type="InterPro" id="IPR017871">
    <property type="entry name" value="ABC_transporter-like_CS"/>
</dbReference>
<evidence type="ECO:0000256" key="12">
    <source>
        <dbReference type="ARBA" id="ARBA00023136"/>
    </source>
</evidence>
<evidence type="ECO:0000256" key="5">
    <source>
        <dbReference type="ARBA" id="ARBA00022519"/>
    </source>
</evidence>
<evidence type="ECO:0000256" key="10">
    <source>
        <dbReference type="ARBA" id="ARBA00022989"/>
    </source>
</evidence>
<dbReference type="CDD" id="cd03251">
    <property type="entry name" value="ABCC_MsbA"/>
    <property type="match status" value="1"/>
</dbReference>
<protein>
    <submittedName>
        <fullName evidence="16">Lipid transporter ATP-binding/permease</fullName>
        <ecNumber evidence="16">3.6.3.-</ecNumber>
    </submittedName>
</protein>
<evidence type="ECO:0000313" key="16">
    <source>
        <dbReference type="EMBL" id="SAD67641.1"/>
    </source>
</evidence>
<dbReference type="Pfam" id="PF00664">
    <property type="entry name" value="ABC_membrane"/>
    <property type="match status" value="1"/>
</dbReference>
<dbReference type="SUPFAM" id="SSF52540">
    <property type="entry name" value="P-loop containing nucleoside triphosphate hydrolases"/>
    <property type="match status" value="1"/>
</dbReference>
<comment type="subunit">
    <text evidence="2">Homodimer.</text>
</comment>
<organism evidence="16 17">
    <name type="scientific">Enterobacter roggenkampii</name>
    <dbReference type="NCBI Taxonomy" id="1812935"/>
    <lineage>
        <taxon>Bacteria</taxon>
        <taxon>Pseudomonadati</taxon>
        <taxon>Pseudomonadota</taxon>
        <taxon>Gammaproteobacteria</taxon>
        <taxon>Enterobacterales</taxon>
        <taxon>Enterobacteriaceae</taxon>
        <taxon>Enterobacter</taxon>
        <taxon>Enterobacter cloacae complex</taxon>
    </lineage>
</organism>
<dbReference type="EC" id="3.6.3.-" evidence="16"/>
<keyword evidence="12 13" id="KW-0472">Membrane</keyword>
<dbReference type="InterPro" id="IPR027417">
    <property type="entry name" value="P-loop_NTPase"/>
</dbReference>
<evidence type="ECO:0000256" key="13">
    <source>
        <dbReference type="SAM" id="Phobius"/>
    </source>
</evidence>
<dbReference type="Pfam" id="PF00005">
    <property type="entry name" value="ABC_tran"/>
    <property type="match status" value="1"/>
</dbReference>
<dbReference type="InterPro" id="IPR036640">
    <property type="entry name" value="ABC1_TM_sf"/>
</dbReference>
<dbReference type="SMART" id="SM00382">
    <property type="entry name" value="AAA"/>
    <property type="match status" value="1"/>
</dbReference>
<dbReference type="CDD" id="cd18552">
    <property type="entry name" value="ABC_6TM_MsbA_like"/>
    <property type="match status" value="1"/>
</dbReference>
<keyword evidence="9" id="KW-1278">Translocase</keyword>
<accession>A0ABD7KSE2</accession>
<keyword evidence="5" id="KW-0997">Cell inner membrane</keyword>
<evidence type="ECO:0000256" key="6">
    <source>
        <dbReference type="ARBA" id="ARBA00022692"/>
    </source>
</evidence>
<keyword evidence="4" id="KW-1003">Cell membrane</keyword>
<dbReference type="InterPro" id="IPR011917">
    <property type="entry name" value="ABC_transpr_lipidA"/>
</dbReference>
<dbReference type="Proteomes" id="UP000077278">
    <property type="component" value="Unassembled WGS sequence"/>
</dbReference>
<gene>
    <name evidence="16" type="primary">msbA_2</name>
    <name evidence="16" type="ORF">SAMEA2273136_05189</name>
</gene>
<dbReference type="AlphaFoldDB" id="A0ABD7KSE2"/>
<evidence type="ECO:0000256" key="2">
    <source>
        <dbReference type="ARBA" id="ARBA00011738"/>
    </source>
</evidence>
<keyword evidence="11" id="KW-0445">Lipid transport</keyword>
<evidence type="ECO:0000256" key="3">
    <source>
        <dbReference type="ARBA" id="ARBA00022448"/>
    </source>
</evidence>
<dbReference type="InterPro" id="IPR011527">
    <property type="entry name" value="ABC1_TM_dom"/>
</dbReference>
<evidence type="ECO:0000256" key="1">
    <source>
        <dbReference type="ARBA" id="ARBA00004651"/>
    </source>
</evidence>
<dbReference type="GO" id="GO:0005524">
    <property type="term" value="F:ATP binding"/>
    <property type="evidence" value="ECO:0007669"/>
    <property type="project" value="UniProtKB-KW"/>
</dbReference>
<keyword evidence="3" id="KW-0813">Transport</keyword>
<dbReference type="GO" id="GO:0005886">
    <property type="term" value="C:plasma membrane"/>
    <property type="evidence" value="ECO:0007669"/>
    <property type="project" value="UniProtKB-SubCell"/>
</dbReference>
<dbReference type="GO" id="GO:0016787">
    <property type="term" value="F:hydrolase activity"/>
    <property type="evidence" value="ECO:0007669"/>
    <property type="project" value="UniProtKB-KW"/>
</dbReference>
<dbReference type="FunFam" id="1.20.1560.10:FF:000008">
    <property type="entry name" value="Lipid A export ATP-binding/permease protein MsbA"/>
    <property type="match status" value="1"/>
</dbReference>
<evidence type="ECO:0000256" key="7">
    <source>
        <dbReference type="ARBA" id="ARBA00022741"/>
    </source>
</evidence>
<dbReference type="PROSITE" id="PS50929">
    <property type="entry name" value="ABC_TM1F"/>
    <property type="match status" value="1"/>
</dbReference>
<evidence type="ECO:0000256" key="9">
    <source>
        <dbReference type="ARBA" id="ARBA00022967"/>
    </source>
</evidence>
<dbReference type="PROSITE" id="PS00211">
    <property type="entry name" value="ABC_TRANSPORTER_1"/>
    <property type="match status" value="1"/>
</dbReference>
<dbReference type="PANTHER" id="PTHR43394">
    <property type="entry name" value="ATP-DEPENDENT PERMEASE MDL1, MITOCHONDRIAL"/>
    <property type="match status" value="1"/>
</dbReference>
<dbReference type="Gene3D" id="3.40.50.300">
    <property type="entry name" value="P-loop containing nucleotide triphosphate hydrolases"/>
    <property type="match status" value="1"/>
</dbReference>
<name>A0ABD7KSE2_9ENTR</name>
<dbReference type="FunFam" id="3.40.50.300:FF:000140">
    <property type="entry name" value="Lipid A export ATP-binding/permease protein MsbA"/>
    <property type="match status" value="1"/>
</dbReference>
<keyword evidence="8 16" id="KW-0067">ATP-binding</keyword>
<evidence type="ECO:0000259" key="15">
    <source>
        <dbReference type="PROSITE" id="PS50929"/>
    </source>
</evidence>
<keyword evidence="6 13" id="KW-0812">Transmembrane</keyword>
<dbReference type="SUPFAM" id="SSF90123">
    <property type="entry name" value="ABC transporter transmembrane region"/>
    <property type="match status" value="1"/>
</dbReference>
<evidence type="ECO:0000256" key="11">
    <source>
        <dbReference type="ARBA" id="ARBA00023055"/>
    </source>
</evidence>
<dbReference type="InterPro" id="IPR039421">
    <property type="entry name" value="Type_1_exporter"/>
</dbReference>
<keyword evidence="10 13" id="KW-1133">Transmembrane helix</keyword>
<proteinExistence type="predicted"/>
<dbReference type="InterPro" id="IPR003439">
    <property type="entry name" value="ABC_transporter-like_ATP-bd"/>
</dbReference>
<evidence type="ECO:0000259" key="14">
    <source>
        <dbReference type="PROSITE" id="PS50893"/>
    </source>
</evidence>
<feature type="transmembrane region" description="Helical" evidence="13">
    <location>
        <begin position="69"/>
        <end position="96"/>
    </location>
</feature>
<sequence length="589" mass="64805">MFAGKKSAQIREILINESAWEDMTCLFAPSLIVAAAALMVNAACDPFMLSLLKPLMDDGVGKMDRSVMLWMPVVVIGLMTLRGITSFISSYCVSWVSGKVVMDVRRKLFRHMMGMPVSFFDKQSTGTLLSRITYDSEQVASSSSGTLITVIREGASIIGLFAMMFYYSWQLSIILIVLAPVISVTIRMVSKRFRNISKNMQNTMGQVTTSAEQMLKGHKEVLIFGGQDVETKRFDKVSNKMRLQGMKMMSASSISDPIIQLIASLALAFVLYAASFPSVMATLTAGTISVVFTSMIALMRPLKSLTNVNAQFQRGMAACQTLFSILDSEQEKDEGTRVIERAKADVAFHNVTFTYPGREAPALRNINLNIPAGKTVALVGRSGSGKSTIASLITRFYDIDEGEILLDGNDLREYTLQSLRNQVALVSQNVHLFNDTVANNIAYGRTEHYSREQIEKAARMANAMDFISKMDKGLDTVIGENGVLLSGGQRQRIAIARALLRDSPILILDEATSALDTESERAIQSALDELQKNRTSLVIAHRLSTIEKADEIIVVEDGVIVERGSHTELLAHDGAYAQLHKMQFGATKN</sequence>
<keyword evidence="16" id="KW-0378">Hydrolase</keyword>
<keyword evidence="7" id="KW-0547">Nucleotide-binding</keyword>
<dbReference type="PANTHER" id="PTHR43394:SF1">
    <property type="entry name" value="ATP-BINDING CASSETTE SUB-FAMILY B MEMBER 10, MITOCHONDRIAL"/>
    <property type="match status" value="1"/>
</dbReference>
<evidence type="ECO:0000256" key="8">
    <source>
        <dbReference type="ARBA" id="ARBA00022840"/>
    </source>
</evidence>
<feature type="transmembrane region" description="Helical" evidence="13">
    <location>
        <begin position="173"/>
        <end position="190"/>
    </location>
</feature>
<dbReference type="NCBIfam" id="TIGR02203">
    <property type="entry name" value="MsbA_lipidA"/>
    <property type="match status" value="1"/>
</dbReference>
<dbReference type="Gene3D" id="1.20.1560.10">
    <property type="entry name" value="ABC transporter type 1, transmembrane domain"/>
    <property type="match status" value="1"/>
</dbReference>
<dbReference type="PROSITE" id="PS50893">
    <property type="entry name" value="ABC_TRANSPORTER_2"/>
    <property type="match status" value="1"/>
</dbReference>
<dbReference type="InterPro" id="IPR003593">
    <property type="entry name" value="AAA+_ATPase"/>
</dbReference>
<reference evidence="16 17" key="1">
    <citation type="submission" date="2016-03" db="EMBL/GenBank/DDBJ databases">
        <authorList>
            <consortium name="Pathogen Informatics"/>
        </authorList>
    </citation>
    <scope>NUCLEOTIDE SEQUENCE [LARGE SCALE GENOMIC DNA]</scope>
    <source>
        <strain evidence="17">e264</strain>
    </source>
</reference>
<feature type="domain" description="ABC transmembrane type-1" evidence="15">
    <location>
        <begin position="32"/>
        <end position="314"/>
    </location>
</feature>
<comment type="subcellular location">
    <subcellularLocation>
        <location evidence="1">Cell membrane</location>
        <topology evidence="1">Multi-pass membrane protein</topology>
    </subcellularLocation>
</comment>
<feature type="transmembrane region" description="Helical" evidence="13">
    <location>
        <begin position="254"/>
        <end position="274"/>
    </location>
</feature>
<dbReference type="GO" id="GO:0042802">
    <property type="term" value="F:identical protein binding"/>
    <property type="evidence" value="ECO:0007669"/>
    <property type="project" value="UniProtKB-ARBA"/>
</dbReference>
<feature type="domain" description="ABC transporter" evidence="14">
    <location>
        <begin position="346"/>
        <end position="582"/>
    </location>
</feature>